<dbReference type="PANTHER" id="PTHR36926">
    <property type="entry name" value="COLICIN V PRODUCTION PROTEIN"/>
    <property type="match status" value="1"/>
</dbReference>
<dbReference type="EMBL" id="BAABKE010000003">
    <property type="protein sequence ID" value="GAA5098409.1"/>
    <property type="molecule type" value="Genomic_DNA"/>
</dbReference>
<feature type="transmembrane region" description="Helical" evidence="6">
    <location>
        <begin position="31"/>
        <end position="49"/>
    </location>
</feature>
<feature type="transmembrane region" description="Helical" evidence="6">
    <location>
        <begin position="6"/>
        <end position="24"/>
    </location>
</feature>
<keyword evidence="8" id="KW-1185">Reference proteome</keyword>
<keyword evidence="4 6" id="KW-0472">Membrane</keyword>
<feature type="transmembrane region" description="Helical" evidence="6">
    <location>
        <begin position="119"/>
        <end position="141"/>
    </location>
</feature>
<organism evidence="7 8">
    <name type="scientific">Wohlfahrtiimonas larvae</name>
    <dbReference type="NCBI Taxonomy" id="1157986"/>
    <lineage>
        <taxon>Bacteria</taxon>
        <taxon>Pseudomonadati</taxon>
        <taxon>Pseudomonadota</taxon>
        <taxon>Gammaproteobacteria</taxon>
        <taxon>Cardiobacteriales</taxon>
        <taxon>Ignatzschineriaceae</taxon>
        <taxon>Wohlfahrtiimonas</taxon>
    </lineage>
</organism>
<keyword evidence="3 6" id="KW-1133">Transmembrane helix</keyword>
<feature type="compositionally biased region" description="Polar residues" evidence="5">
    <location>
        <begin position="194"/>
        <end position="204"/>
    </location>
</feature>
<comment type="caution">
    <text evidence="7">The sequence shown here is derived from an EMBL/GenBank/DDBJ whole genome shotgun (WGS) entry which is preliminary data.</text>
</comment>
<keyword evidence="2 6" id="KW-0812">Transmembrane</keyword>
<comment type="subcellular location">
    <subcellularLocation>
        <location evidence="1">Membrane</location>
        <topology evidence="1">Multi-pass membrane protein</topology>
    </subcellularLocation>
</comment>
<evidence type="ECO:0000256" key="6">
    <source>
        <dbReference type="SAM" id="Phobius"/>
    </source>
</evidence>
<dbReference type="InterPro" id="IPR052719">
    <property type="entry name" value="CvpA-like"/>
</dbReference>
<evidence type="ECO:0000256" key="3">
    <source>
        <dbReference type="ARBA" id="ARBA00022989"/>
    </source>
</evidence>
<feature type="transmembrane region" description="Helical" evidence="6">
    <location>
        <begin position="83"/>
        <end position="107"/>
    </location>
</feature>
<feature type="region of interest" description="Disordered" evidence="5">
    <location>
        <begin position="194"/>
        <end position="213"/>
    </location>
</feature>
<dbReference type="Pfam" id="PF02674">
    <property type="entry name" value="Colicin_V"/>
    <property type="match status" value="1"/>
</dbReference>
<evidence type="ECO:0000313" key="7">
    <source>
        <dbReference type="EMBL" id="GAA5098409.1"/>
    </source>
</evidence>
<accession>A0ABP9MNU9</accession>
<sequence length="213" mass="23338">MSNLNYIDIAIIGIIGLSTIIAFFRGLITEALSLLVWIIAFWGAAYFSQDVASMLPSQLNSLSGGRIDLVATEGSTEELLISILSYAITFLGILFLAGLVNLAISLMIRFLKISFIDRFLGMFFGLLRGWLVVAFLGLFAMNAGLNSIPMWQKAQLAPFVETSANLIAKFLPTKFLQQINISELSKLLQSDLQTPQSAPTQHPNQVAPLPVEQ</sequence>
<dbReference type="RefSeq" id="WP_077925102.1">
    <property type="nucleotide sequence ID" value="NZ_BAABKE010000003.1"/>
</dbReference>
<dbReference type="PANTHER" id="PTHR36926:SF1">
    <property type="entry name" value="COLICIN V PRODUCTION PROTEIN"/>
    <property type="match status" value="1"/>
</dbReference>
<evidence type="ECO:0000256" key="2">
    <source>
        <dbReference type="ARBA" id="ARBA00022692"/>
    </source>
</evidence>
<dbReference type="Proteomes" id="UP001500631">
    <property type="component" value="Unassembled WGS sequence"/>
</dbReference>
<dbReference type="InterPro" id="IPR003825">
    <property type="entry name" value="Colicin-V_CvpA"/>
</dbReference>
<evidence type="ECO:0000256" key="4">
    <source>
        <dbReference type="ARBA" id="ARBA00023136"/>
    </source>
</evidence>
<reference evidence="8" key="1">
    <citation type="journal article" date="2019" name="Int. J. Syst. Evol. Microbiol.">
        <title>The Global Catalogue of Microorganisms (GCM) 10K type strain sequencing project: providing services to taxonomists for standard genome sequencing and annotation.</title>
        <authorList>
            <consortium name="The Broad Institute Genomics Platform"/>
            <consortium name="The Broad Institute Genome Sequencing Center for Infectious Disease"/>
            <person name="Wu L."/>
            <person name="Ma J."/>
        </authorList>
    </citation>
    <scope>NUCLEOTIDE SEQUENCE [LARGE SCALE GENOMIC DNA]</scope>
    <source>
        <strain evidence="8">JCM 18424</strain>
    </source>
</reference>
<protein>
    <submittedName>
        <fullName evidence="7">CvpA family protein</fullName>
    </submittedName>
</protein>
<evidence type="ECO:0000313" key="8">
    <source>
        <dbReference type="Proteomes" id="UP001500631"/>
    </source>
</evidence>
<proteinExistence type="predicted"/>
<evidence type="ECO:0000256" key="5">
    <source>
        <dbReference type="SAM" id="MobiDB-lite"/>
    </source>
</evidence>
<name>A0ABP9MNU9_9GAMM</name>
<gene>
    <name evidence="7" type="ORF">GCM10023338_10880</name>
</gene>
<evidence type="ECO:0000256" key="1">
    <source>
        <dbReference type="ARBA" id="ARBA00004141"/>
    </source>
</evidence>